<dbReference type="SUPFAM" id="SSF50475">
    <property type="entry name" value="FMN-binding split barrel"/>
    <property type="match status" value="1"/>
</dbReference>
<keyword evidence="9" id="KW-0539">Nucleus</keyword>
<dbReference type="InterPro" id="IPR012349">
    <property type="entry name" value="Split_barrel_FMN-bd"/>
</dbReference>
<comment type="subcellular location">
    <subcellularLocation>
        <location evidence="9">Nucleus</location>
    </subcellularLocation>
</comment>
<keyword evidence="6" id="KW-0285">Flavoprotein</keyword>
<dbReference type="GO" id="GO:0010181">
    <property type="term" value="F:FMN binding"/>
    <property type="evidence" value="ECO:0007669"/>
    <property type="project" value="InterPro"/>
</dbReference>
<dbReference type="PANTHER" id="PTHR10851:SF0">
    <property type="entry name" value="PYRIDOXINE-5'-PHOSPHATE OXIDASE"/>
    <property type="match status" value="1"/>
</dbReference>
<dbReference type="GO" id="GO:0008615">
    <property type="term" value="P:pyridoxine biosynthetic process"/>
    <property type="evidence" value="ECO:0007669"/>
    <property type="project" value="InterPro"/>
</dbReference>
<comment type="caution">
    <text evidence="12">The sequence shown here is derived from an EMBL/GenBank/DDBJ whole genome shotgun (WGS) entry which is preliminary data.</text>
</comment>
<dbReference type="GO" id="GO:0003712">
    <property type="term" value="F:transcription coregulator activity"/>
    <property type="evidence" value="ECO:0007669"/>
    <property type="project" value="InterPro"/>
</dbReference>
<evidence type="ECO:0000256" key="4">
    <source>
        <dbReference type="ARBA" id="ARBA00005037"/>
    </source>
</evidence>
<organism evidence="12 14">
    <name type="scientific">Didymodactylos carnosus</name>
    <dbReference type="NCBI Taxonomy" id="1234261"/>
    <lineage>
        <taxon>Eukaryota</taxon>
        <taxon>Metazoa</taxon>
        <taxon>Spiralia</taxon>
        <taxon>Gnathifera</taxon>
        <taxon>Rotifera</taxon>
        <taxon>Eurotatoria</taxon>
        <taxon>Bdelloidea</taxon>
        <taxon>Philodinida</taxon>
        <taxon>Philodinidae</taxon>
        <taxon>Didymodactylos</taxon>
    </lineage>
</organism>
<comment type="similarity">
    <text evidence="5">Belongs to the pyridoxamine 5'-phosphate oxidase family.</text>
</comment>
<evidence type="ECO:0000256" key="2">
    <source>
        <dbReference type="ARBA" id="ARBA00003691"/>
    </source>
</evidence>
<dbReference type="InterPro" id="IPR019095">
    <property type="entry name" value="Mediator_Med18"/>
</dbReference>
<dbReference type="AlphaFoldDB" id="A0A813U6R9"/>
<dbReference type="UniPathway" id="UPA01068">
    <property type="reaction ID" value="UER00304"/>
</dbReference>
<evidence type="ECO:0000259" key="10">
    <source>
        <dbReference type="Pfam" id="PF01243"/>
    </source>
</evidence>
<dbReference type="GO" id="GO:0016592">
    <property type="term" value="C:mediator complex"/>
    <property type="evidence" value="ECO:0007669"/>
    <property type="project" value="InterPro"/>
</dbReference>
<dbReference type="Pfam" id="PF09637">
    <property type="entry name" value="Med18"/>
    <property type="match status" value="2"/>
</dbReference>
<evidence type="ECO:0000256" key="7">
    <source>
        <dbReference type="ARBA" id="ARBA00022643"/>
    </source>
</evidence>
<protein>
    <recommendedName>
        <fullName evidence="9">Mediator of RNA polymerase II transcription subunit 18</fullName>
    </recommendedName>
    <alternativeName>
        <fullName evidence="9">Mediator complex subunit 18</fullName>
    </alternativeName>
</protein>
<dbReference type="Gene3D" id="2.30.110.10">
    <property type="entry name" value="Electron Transport, Fmn-binding Protein, Chain A"/>
    <property type="match status" value="2"/>
</dbReference>
<sequence>METAAQLLIQNRTTPYLEYVLQGSILDGSTDLLKARLQGLCDNITGEVETFHDHETVYTMRIPSSSNVSFRVRYAIDDQLAPTHLRYVAQAELDKAHTVSVRQYHDCCVTREIHSFLPEMGFQFDYEFVAKGWIFRKGRIKIMVAKIFQCLERCRGGLENDMKNLSEILRPFTTSHFVEMSLIGAMHEDKLGEEMRSFAEQLKPMTHAPTGSIFTPLVKTSIDIASLRKPYKQSTEYFDLKDLVSTEPFAQFKDWFEQALQFTEEANAVCLATATKNGLPSCRYVLLKGFNESGFKFFTNYDSRKGKELIRIEGRTEKLSDIESEEYFNLRPPDSQISAVISDQSQPIPSREHLVELRAKCIADNAAGNIIQKPKRWGGWLLIPHTFEFYQGQSNRLSDRIQFRRLSNDDQNKIDPHVTHRGLNGWVYERLAP</sequence>
<keyword evidence="7" id="KW-0288">FMN</keyword>
<comment type="cofactor">
    <cofactor evidence="1">
        <name>FMN</name>
        <dbReference type="ChEBI" id="CHEBI:58210"/>
    </cofactor>
</comment>
<evidence type="ECO:0000256" key="8">
    <source>
        <dbReference type="ARBA" id="ARBA00023002"/>
    </source>
</evidence>
<proteinExistence type="inferred from homology"/>
<dbReference type="InterPro" id="IPR011576">
    <property type="entry name" value="Pyridox_Oxase_N"/>
</dbReference>
<evidence type="ECO:0000313" key="14">
    <source>
        <dbReference type="Proteomes" id="UP000663829"/>
    </source>
</evidence>
<dbReference type="InterPro" id="IPR019576">
    <property type="entry name" value="Pyridoxamine_oxidase_dimer_C"/>
</dbReference>
<dbReference type="OrthoDB" id="303614at2759"/>
<keyword evidence="14" id="KW-1185">Reference proteome</keyword>
<keyword evidence="9" id="KW-0805">Transcription regulation</keyword>
<reference evidence="12" key="1">
    <citation type="submission" date="2021-02" db="EMBL/GenBank/DDBJ databases">
        <authorList>
            <person name="Nowell W R."/>
        </authorList>
    </citation>
    <scope>NUCLEOTIDE SEQUENCE</scope>
</reference>
<accession>A0A813U6R9</accession>
<dbReference type="Gene3D" id="2.40.320.10">
    <property type="entry name" value="Hypothetical Protein Pfu-838710-001"/>
    <property type="match status" value="1"/>
</dbReference>
<dbReference type="GO" id="GO:0006357">
    <property type="term" value="P:regulation of transcription by RNA polymerase II"/>
    <property type="evidence" value="ECO:0007669"/>
    <property type="project" value="InterPro"/>
</dbReference>
<dbReference type="GO" id="GO:0004733">
    <property type="term" value="F:pyridoxamine phosphate oxidase activity"/>
    <property type="evidence" value="ECO:0007669"/>
    <property type="project" value="InterPro"/>
</dbReference>
<evidence type="ECO:0000313" key="13">
    <source>
        <dbReference type="EMBL" id="CAF3608412.1"/>
    </source>
</evidence>
<comment type="similarity">
    <text evidence="9">Belongs to the Mediator complex subunit 18 family.</text>
</comment>
<evidence type="ECO:0000256" key="5">
    <source>
        <dbReference type="ARBA" id="ARBA00007301"/>
    </source>
</evidence>
<feature type="domain" description="Pyridoxamine 5'-phosphate oxidase N-terminal" evidence="10">
    <location>
        <begin position="257"/>
        <end position="358"/>
    </location>
</feature>
<gene>
    <name evidence="9" type="primary">MED18</name>
    <name evidence="12" type="ORF">GPM918_LOCUS4592</name>
    <name evidence="13" type="ORF">SRO942_LOCUS4593</name>
</gene>
<evidence type="ECO:0000259" key="11">
    <source>
        <dbReference type="Pfam" id="PF10590"/>
    </source>
</evidence>
<evidence type="ECO:0000256" key="1">
    <source>
        <dbReference type="ARBA" id="ARBA00001917"/>
    </source>
</evidence>
<dbReference type="EMBL" id="CAJNOQ010000625">
    <property type="protein sequence ID" value="CAF0821936.1"/>
    <property type="molecule type" value="Genomic_DNA"/>
</dbReference>
<comment type="pathway">
    <text evidence="3">Cofactor metabolism; pyridoxal 5'-phosphate salvage; pyridoxal 5'-phosphate from pyridoxamine 5'-phosphate: step 1/1.</text>
</comment>
<keyword evidence="8" id="KW-0560">Oxidoreductase</keyword>
<feature type="domain" description="Pyridoxine 5'-phosphate oxidase dimerisation C-terminal" evidence="11">
    <location>
        <begin position="377"/>
        <end position="433"/>
    </location>
</feature>
<dbReference type="Pfam" id="PF10590">
    <property type="entry name" value="PNP_phzG_C"/>
    <property type="match status" value="1"/>
</dbReference>
<comment type="subunit">
    <text evidence="9">Component of the Mediator complex.</text>
</comment>
<keyword evidence="9" id="KW-0804">Transcription</keyword>
<dbReference type="Pfam" id="PF01243">
    <property type="entry name" value="PNPOx_N"/>
    <property type="match status" value="1"/>
</dbReference>
<comment type="pathway">
    <text evidence="4">Cofactor metabolism; pyridoxal 5'-phosphate salvage; pyridoxal 5'-phosphate from pyridoxine 5'-phosphate: step 1/1.</text>
</comment>
<dbReference type="Proteomes" id="UP000663829">
    <property type="component" value="Unassembled WGS sequence"/>
</dbReference>
<dbReference type="InterPro" id="IPR000659">
    <property type="entry name" value="Pyridox_Oxase"/>
</dbReference>
<evidence type="ECO:0000313" key="12">
    <source>
        <dbReference type="EMBL" id="CAF0821936.1"/>
    </source>
</evidence>
<dbReference type="Proteomes" id="UP000681722">
    <property type="component" value="Unassembled WGS sequence"/>
</dbReference>
<evidence type="ECO:0000256" key="3">
    <source>
        <dbReference type="ARBA" id="ARBA00004738"/>
    </source>
</evidence>
<comment type="function">
    <text evidence="2">Catalyzes the oxidation of either pyridoxine 5'-phosphate (PNP) or pyridoxamine 5'-phosphate (PMP) into pyridoxal 5'-phosphate (PLP).</text>
</comment>
<comment type="function">
    <text evidence="9">Component of the Mediator complex, a coactivator involved in the regulated transcription of nearly all RNA polymerase II-dependent genes. Mediator functions as a bridge to convey information from gene-specific regulatory proteins to the basal RNA polymerase II transcription machinery. Mediator is recruited to promoters by direct interactions with regulatory proteins and serves as a scaffold for the assembly of a functional preinitiation complex with RNA polymerase II and the general transcription factors.</text>
</comment>
<dbReference type="EMBL" id="CAJOBC010000625">
    <property type="protein sequence ID" value="CAF3608412.1"/>
    <property type="molecule type" value="Genomic_DNA"/>
</dbReference>
<name>A0A813U6R9_9BILA</name>
<keyword evidence="9" id="KW-0010">Activator</keyword>
<evidence type="ECO:0000256" key="9">
    <source>
        <dbReference type="RuleBase" id="RU364150"/>
    </source>
</evidence>
<evidence type="ECO:0000256" key="6">
    <source>
        <dbReference type="ARBA" id="ARBA00022630"/>
    </source>
</evidence>
<dbReference type="PANTHER" id="PTHR10851">
    <property type="entry name" value="PYRIDOXINE-5-PHOSPHATE OXIDASE"/>
    <property type="match status" value="1"/>
</dbReference>